<keyword evidence="2" id="KW-1185">Reference proteome</keyword>
<accession>A0AC61R7R3</accession>
<reference evidence="1" key="1">
    <citation type="submission" date="2019-04" db="EMBL/GenBank/DDBJ databases">
        <title>Microbes associate with the intestines of laboratory mice.</title>
        <authorList>
            <person name="Navarre W."/>
            <person name="Wong E."/>
            <person name="Huang K."/>
            <person name="Tropini C."/>
            <person name="Ng K."/>
            <person name="Yu B."/>
        </authorList>
    </citation>
    <scope>NUCLEOTIDE SEQUENCE</scope>
    <source>
        <strain evidence="1">NM09_H32</strain>
    </source>
</reference>
<dbReference type="EMBL" id="SRYG01000009">
    <property type="protein sequence ID" value="TGY66165.1"/>
    <property type="molecule type" value="Genomic_DNA"/>
</dbReference>
<proteinExistence type="predicted"/>
<evidence type="ECO:0000313" key="1">
    <source>
        <dbReference type="EMBL" id="TGY66165.1"/>
    </source>
</evidence>
<protein>
    <submittedName>
        <fullName evidence="1">Uncharacterized protein</fullName>
    </submittedName>
</protein>
<sequence>MKRYLIWIACLFLGAVAVYFAWNQAYLPKGKASAVTSNFYTEKADIVRAGSQERFVVKGVEVDSFLPGYYDTDYAVDKATYKTWFEQIAAMNANTIRANNIYDPDFYNALYEFNTTRAASGQAPLYLIQVVPVTDYAQNSADNAWSNDFYNALLRNAKRCVDVVHGREFLPYAKTSGHGVYTSDVSPWVLAFEIGSRWEPDTIAYTDHHSKLPGPYAGKYVRTSEDASPFEWLLAKVMDRLCQYESDKYGQQHLIAPTTQLNTDPFDFETLYKAQIQKSATIDFQHFEAGPKLKGGMLVAYNYADYGHDFTNDLTAGEKERLAPLLALVDERPRADRYLALLEAYYQKPVVLVNCGDSSARGTTKGGASHSEAEQGEAIVRLYTNALDSGLSGIVLSAWQDNWSRTDWNTSPYTKDEQQPFWHDIQTEAQGFGLMAFKPLGVNGPVWIDGQETEWTASEKVFENKIGTLFAQFDAEGVYFKINWNPDVQFPVTIPLDVTPNSGASQTEDGALSFARDADFLLVFESPTEARLLVHSYYDSARAAWNQNIRGQDAYSIQVPEAHEPKFGPIEAILADPIVDDANALRNFSLTEEAGKLVEGRDLATANGCTEIRLPWQLLNFSAPNQAVVHDDYYLRYGIESLPVGKLYVGMGNAAHPDIHLYAIKLPRWTRNFAYEERLKASYAIVQEAWKEGE</sequence>
<organism evidence="1 2">
    <name type="scientific">Dubosiella muris</name>
    <dbReference type="NCBI Taxonomy" id="3038133"/>
    <lineage>
        <taxon>Bacteria</taxon>
        <taxon>Bacillati</taxon>
        <taxon>Bacillota</taxon>
        <taxon>Erysipelotrichia</taxon>
        <taxon>Erysipelotrichales</taxon>
        <taxon>Erysipelotrichaceae</taxon>
        <taxon>Dubosiella</taxon>
    </lineage>
</organism>
<dbReference type="Proteomes" id="UP000308836">
    <property type="component" value="Unassembled WGS sequence"/>
</dbReference>
<comment type="caution">
    <text evidence="1">The sequence shown here is derived from an EMBL/GenBank/DDBJ whole genome shotgun (WGS) entry which is preliminary data.</text>
</comment>
<name>A0AC61R7R3_9FIRM</name>
<evidence type="ECO:0000313" key="2">
    <source>
        <dbReference type="Proteomes" id="UP000308836"/>
    </source>
</evidence>
<gene>
    <name evidence="1" type="ORF">E5336_05765</name>
</gene>